<protein>
    <submittedName>
        <fullName evidence="4">Conserved domain-containing protein</fullName>
    </submittedName>
</protein>
<feature type="domain" description="DUF2382" evidence="3">
    <location>
        <begin position="159"/>
        <end position="270"/>
    </location>
</feature>
<sequence length="285" mass="32149">MTRELHAQDLVGTQVTDRDGNKIGKIGMVYLADDTHQPEWVTVKTGLFGQKESFAPLAGSRLDDEGLHVAVDKGKVTDAPRIDSDGQLSARESEELYRYYGMTMRNRSTGPGGVPRQERQDTAPGGRHRTGTQGAPPAGTQARAGGRRQPAREDERDTMVRSEERLRVGTEQEETGHVRLRKYVVTDEQQVNVPVRREEVRIEREPISEADRGRAGTAEIGEEEREVTLRAERPVVRTESVPVERVRMGTEQVTEEQTVSGQVRKERIEVDDDTRRDTRRRGRRS</sequence>
<dbReference type="RefSeq" id="WP_092529348.1">
    <property type="nucleotide sequence ID" value="NZ_FOWW01000002.1"/>
</dbReference>
<dbReference type="OrthoDB" id="3712018at2"/>
<name>A0A1I5QH11_9PSEU</name>
<evidence type="ECO:0000256" key="1">
    <source>
        <dbReference type="SAM" id="MobiDB-lite"/>
    </source>
</evidence>
<dbReference type="Gene3D" id="3.90.50.10">
    <property type="entry name" value="Photosynthetic Reaction Center, subunit H, domain 2"/>
    <property type="match status" value="1"/>
</dbReference>
<dbReference type="InterPro" id="IPR027275">
    <property type="entry name" value="PRC-brl_dom"/>
</dbReference>
<dbReference type="InterPro" id="IPR014747">
    <property type="entry name" value="Bac_photo_RC_H_C"/>
</dbReference>
<gene>
    <name evidence="4" type="ORF">SAMN05421810_102632</name>
</gene>
<keyword evidence="5" id="KW-1185">Reference proteome</keyword>
<feature type="compositionally biased region" description="Polar residues" evidence="1">
    <location>
        <begin position="251"/>
        <end position="261"/>
    </location>
</feature>
<dbReference type="Pfam" id="PF09557">
    <property type="entry name" value="DUF2382"/>
    <property type="match status" value="1"/>
</dbReference>
<feature type="region of interest" description="Disordered" evidence="1">
    <location>
        <begin position="104"/>
        <end position="161"/>
    </location>
</feature>
<dbReference type="GO" id="GO:0019684">
    <property type="term" value="P:photosynthesis, light reaction"/>
    <property type="evidence" value="ECO:0007669"/>
    <property type="project" value="InterPro"/>
</dbReference>
<dbReference type="EMBL" id="FOWW01000002">
    <property type="protein sequence ID" value="SFP45417.1"/>
    <property type="molecule type" value="Genomic_DNA"/>
</dbReference>
<reference evidence="5" key="1">
    <citation type="submission" date="2016-10" db="EMBL/GenBank/DDBJ databases">
        <authorList>
            <person name="Varghese N."/>
            <person name="Submissions S."/>
        </authorList>
    </citation>
    <scope>NUCLEOTIDE SEQUENCE [LARGE SCALE GENOMIC DNA]</scope>
    <source>
        <strain evidence="5">CGMCC 4.5579</strain>
    </source>
</reference>
<dbReference type="STRING" id="587909.SAMN05421810_102632"/>
<dbReference type="GO" id="GO:0030077">
    <property type="term" value="C:plasma membrane light-harvesting complex"/>
    <property type="evidence" value="ECO:0007669"/>
    <property type="project" value="InterPro"/>
</dbReference>
<evidence type="ECO:0000313" key="4">
    <source>
        <dbReference type="EMBL" id="SFP45417.1"/>
    </source>
</evidence>
<organism evidence="4 5">
    <name type="scientific">Amycolatopsis arida</name>
    <dbReference type="NCBI Taxonomy" id="587909"/>
    <lineage>
        <taxon>Bacteria</taxon>
        <taxon>Bacillati</taxon>
        <taxon>Actinomycetota</taxon>
        <taxon>Actinomycetes</taxon>
        <taxon>Pseudonocardiales</taxon>
        <taxon>Pseudonocardiaceae</taxon>
        <taxon>Amycolatopsis</taxon>
    </lineage>
</organism>
<evidence type="ECO:0000259" key="2">
    <source>
        <dbReference type="Pfam" id="PF05239"/>
    </source>
</evidence>
<feature type="compositionally biased region" description="Basic and acidic residues" evidence="1">
    <location>
        <begin position="263"/>
        <end position="276"/>
    </location>
</feature>
<dbReference type="PANTHER" id="PTHR38463:SF1">
    <property type="entry name" value="STRESS RESPONSE PROTEIN YSNF"/>
    <property type="match status" value="1"/>
</dbReference>
<dbReference type="Proteomes" id="UP000198727">
    <property type="component" value="Unassembled WGS sequence"/>
</dbReference>
<dbReference type="InterPro" id="IPR019060">
    <property type="entry name" value="DUF2382"/>
</dbReference>
<dbReference type="InterPro" id="IPR052967">
    <property type="entry name" value="Stress_Response_Assoc"/>
</dbReference>
<dbReference type="SUPFAM" id="SSF50346">
    <property type="entry name" value="PRC-barrel domain"/>
    <property type="match status" value="1"/>
</dbReference>
<evidence type="ECO:0000313" key="5">
    <source>
        <dbReference type="Proteomes" id="UP000198727"/>
    </source>
</evidence>
<dbReference type="PANTHER" id="PTHR38463">
    <property type="entry name" value="STRESS RESPONSE PROTEIN YSNF"/>
    <property type="match status" value="1"/>
</dbReference>
<dbReference type="InterPro" id="IPR011033">
    <property type="entry name" value="PRC_barrel-like_sf"/>
</dbReference>
<dbReference type="AlphaFoldDB" id="A0A1I5QH11"/>
<evidence type="ECO:0000259" key="3">
    <source>
        <dbReference type="Pfam" id="PF09557"/>
    </source>
</evidence>
<dbReference type="Pfam" id="PF05239">
    <property type="entry name" value="PRC"/>
    <property type="match status" value="1"/>
</dbReference>
<accession>A0A1I5QH11</accession>
<feature type="compositionally biased region" description="Low complexity" evidence="1">
    <location>
        <begin position="133"/>
        <end position="148"/>
    </location>
</feature>
<feature type="domain" description="PRC-barrel" evidence="2">
    <location>
        <begin position="4"/>
        <end position="74"/>
    </location>
</feature>
<proteinExistence type="predicted"/>
<feature type="compositionally biased region" description="Basic and acidic residues" evidence="1">
    <location>
        <begin position="150"/>
        <end position="161"/>
    </location>
</feature>
<feature type="region of interest" description="Disordered" evidence="1">
    <location>
        <begin position="248"/>
        <end position="285"/>
    </location>
</feature>